<feature type="signal peptide" evidence="1">
    <location>
        <begin position="1"/>
        <end position="20"/>
    </location>
</feature>
<evidence type="ECO:0000313" key="2">
    <source>
        <dbReference type="EMBL" id="SDE51044.1"/>
    </source>
</evidence>
<gene>
    <name evidence="2" type="ORF">SAMN04487992_101579</name>
</gene>
<reference evidence="3" key="1">
    <citation type="submission" date="2016-10" db="EMBL/GenBank/DDBJ databases">
        <authorList>
            <person name="Varghese N."/>
            <person name="Submissions S."/>
        </authorList>
    </citation>
    <scope>NUCLEOTIDE SEQUENCE [LARGE SCALE GENOMIC DNA]</scope>
    <source>
        <strain evidence="3">DSM 24729</strain>
    </source>
</reference>
<proteinExistence type="predicted"/>
<evidence type="ECO:0000313" key="3">
    <source>
        <dbReference type="Proteomes" id="UP000182114"/>
    </source>
</evidence>
<organism evidence="2 3">
    <name type="scientific">Cellulophaga baltica</name>
    <dbReference type="NCBI Taxonomy" id="76594"/>
    <lineage>
        <taxon>Bacteria</taxon>
        <taxon>Pseudomonadati</taxon>
        <taxon>Bacteroidota</taxon>
        <taxon>Flavobacteriia</taxon>
        <taxon>Flavobacteriales</taxon>
        <taxon>Flavobacteriaceae</taxon>
        <taxon>Cellulophaga</taxon>
    </lineage>
</organism>
<sequence length="516" mass="59982">MPTKNIFLLLFFAFFSLMNAQEMPVKYTFGEKYHDRYKYSNLLTIAPDGNGGSIMVRSYYTGIILKPRGYFIEHYNANLELVSEFNYKLKDANYVDAFVRNGQVYLLFLDYNYGKKTYDYVIHQSPYEKFDFKTQKILEIESDPVEQPLDRNYYNRNFGSGFTTTVLFDKAKSAFAISAHHKKGKDNKHNIYVFDTGLKELMHYDFSDEIEEKNYAFENLVISKDKQEVYLTAKAYFKKKRFAANERKFQYELLQVTNDGGKIQNFADPGKFPEALQPLLVADKVVCVGFYSNRRDNRYNGIAYFDINPATMEIATNKYHEFSEQFMLDKFGRDEDKDIKNLVFKGVEVTKENDILFNAEEYFVTSSIQRDPTGSSVKISRYHYNDIVSVKLAADGAMLWARNINKTEVTQGDPAYTSYCSYTKDGDTFFFISTASENPQLLSDERIMFKQGLGRNRNIFLIKLDAQGKMSYEKVIDNQEARLPLMVSMPLINKADENLIFYAKRGTKKQLVKVNF</sequence>
<accession>A0A1G7DHM2</accession>
<feature type="chain" id="PRO_5010325008" description="S9 family peptidase" evidence="1">
    <location>
        <begin position="21"/>
        <end position="516"/>
    </location>
</feature>
<name>A0A1G7DHM2_9FLAO</name>
<keyword evidence="1" id="KW-0732">Signal</keyword>
<dbReference type="EMBL" id="FNBD01000001">
    <property type="protein sequence ID" value="SDE51044.1"/>
    <property type="molecule type" value="Genomic_DNA"/>
</dbReference>
<dbReference type="RefSeq" id="WP_024482171.1">
    <property type="nucleotide sequence ID" value="NZ_FNBD01000001.1"/>
</dbReference>
<dbReference type="eggNOG" id="ENOG502ZA6F">
    <property type="taxonomic scope" value="Bacteria"/>
</dbReference>
<dbReference type="AlphaFoldDB" id="A0A1G7DHM2"/>
<evidence type="ECO:0008006" key="4">
    <source>
        <dbReference type="Google" id="ProtNLM"/>
    </source>
</evidence>
<dbReference type="Proteomes" id="UP000182114">
    <property type="component" value="Unassembled WGS sequence"/>
</dbReference>
<keyword evidence="3" id="KW-1185">Reference proteome</keyword>
<protein>
    <recommendedName>
        <fullName evidence="4">S9 family peptidase</fullName>
    </recommendedName>
</protein>
<evidence type="ECO:0000256" key="1">
    <source>
        <dbReference type="SAM" id="SignalP"/>
    </source>
</evidence>